<proteinExistence type="predicted"/>
<reference evidence="1" key="1">
    <citation type="submission" date="2023-06" db="EMBL/GenBank/DDBJ databases">
        <title>Genome-scale phylogeny and comparative genomics of the fungal order Sordariales.</title>
        <authorList>
            <consortium name="Lawrence Berkeley National Laboratory"/>
            <person name="Hensen N."/>
            <person name="Bonometti L."/>
            <person name="Westerberg I."/>
            <person name="Brannstrom I.O."/>
            <person name="Guillou S."/>
            <person name="Cros-Aarteil S."/>
            <person name="Calhoun S."/>
            <person name="Haridas S."/>
            <person name="Kuo A."/>
            <person name="Mondo S."/>
            <person name="Pangilinan J."/>
            <person name="Riley R."/>
            <person name="LaButti K."/>
            <person name="Andreopoulos B."/>
            <person name="Lipzen A."/>
            <person name="Chen C."/>
            <person name="Yanf M."/>
            <person name="Daum C."/>
            <person name="Ng V."/>
            <person name="Clum A."/>
            <person name="Steindorff A."/>
            <person name="Ohm R."/>
            <person name="Martin F."/>
            <person name="Silar P."/>
            <person name="Natvig D."/>
            <person name="Lalanne C."/>
            <person name="Gautier V."/>
            <person name="Ament-velasquez S.L."/>
            <person name="Kruys A."/>
            <person name="Hutchinson M.I."/>
            <person name="Powell A.J."/>
            <person name="Barry K."/>
            <person name="Miller A.N."/>
            <person name="Grigoriev I.V."/>
            <person name="Debuchy R."/>
            <person name="Gladieux P."/>
            <person name="Thoren M.H."/>
            <person name="Johannesson H."/>
        </authorList>
    </citation>
    <scope>NUCLEOTIDE SEQUENCE</scope>
    <source>
        <strain evidence="1">SMH3391-2</strain>
    </source>
</reference>
<evidence type="ECO:0000313" key="1">
    <source>
        <dbReference type="EMBL" id="KAK0629329.1"/>
    </source>
</evidence>
<protein>
    <submittedName>
        <fullName evidence="1">Uncharacterized protein</fullName>
    </submittedName>
</protein>
<name>A0AA40C992_9PEZI</name>
<sequence>MRVQAGRWQAAARLLQNQWQANDLEGLSRTLSHSHHHNRVRLLPTHLMICYILG</sequence>
<keyword evidence="2" id="KW-1185">Reference proteome</keyword>
<dbReference type="AlphaFoldDB" id="A0AA40C992"/>
<organism evidence="1 2">
    <name type="scientific">Bombardia bombarda</name>
    <dbReference type="NCBI Taxonomy" id="252184"/>
    <lineage>
        <taxon>Eukaryota</taxon>
        <taxon>Fungi</taxon>
        <taxon>Dikarya</taxon>
        <taxon>Ascomycota</taxon>
        <taxon>Pezizomycotina</taxon>
        <taxon>Sordariomycetes</taxon>
        <taxon>Sordariomycetidae</taxon>
        <taxon>Sordariales</taxon>
        <taxon>Lasiosphaeriaceae</taxon>
        <taxon>Bombardia</taxon>
    </lineage>
</organism>
<accession>A0AA40C992</accession>
<dbReference type="EMBL" id="JAULSR010000002">
    <property type="protein sequence ID" value="KAK0629329.1"/>
    <property type="molecule type" value="Genomic_DNA"/>
</dbReference>
<dbReference type="Proteomes" id="UP001174934">
    <property type="component" value="Unassembled WGS sequence"/>
</dbReference>
<gene>
    <name evidence="1" type="ORF">B0T17DRAFT_525236</name>
</gene>
<comment type="caution">
    <text evidence="1">The sequence shown here is derived from an EMBL/GenBank/DDBJ whole genome shotgun (WGS) entry which is preliminary data.</text>
</comment>
<evidence type="ECO:0000313" key="2">
    <source>
        <dbReference type="Proteomes" id="UP001174934"/>
    </source>
</evidence>